<dbReference type="InterPro" id="IPR029058">
    <property type="entry name" value="AB_hydrolase_fold"/>
</dbReference>
<name>A0A162CT96_9CRUS</name>
<sequence>GCCPERMGMKLLRGLLGFGACWWAMWAHAQAPAELPVAKDLHEVVHRIPVSVQDLYGRREQRQIPVTVFKPAGDGPFPMVVLNHGRATSREKMAQPTRFRYEQQARYFVGKGFVVMVPTRVGYGETYDGFDPETNGGCSQPRIEPMSLAA</sequence>
<dbReference type="SUPFAM" id="SSF53474">
    <property type="entry name" value="alpha/beta-Hydrolases"/>
    <property type="match status" value="1"/>
</dbReference>
<organism evidence="3 4">
    <name type="scientific">Daphnia magna</name>
    <dbReference type="NCBI Taxonomy" id="35525"/>
    <lineage>
        <taxon>Eukaryota</taxon>
        <taxon>Metazoa</taxon>
        <taxon>Ecdysozoa</taxon>
        <taxon>Arthropoda</taxon>
        <taxon>Crustacea</taxon>
        <taxon>Branchiopoda</taxon>
        <taxon>Diplostraca</taxon>
        <taxon>Cladocera</taxon>
        <taxon>Anomopoda</taxon>
        <taxon>Daphniidae</taxon>
        <taxon>Daphnia</taxon>
    </lineage>
</organism>
<gene>
    <name evidence="3" type="ORF">APZ42_005525</name>
</gene>
<dbReference type="EMBL" id="LRGB01015557">
    <property type="protein sequence ID" value="KZR98863.1"/>
    <property type="molecule type" value="Genomic_DNA"/>
</dbReference>
<keyword evidence="2" id="KW-0732">Signal</keyword>
<feature type="chain" id="PRO_5007833619" evidence="2">
    <location>
        <begin position="30"/>
        <end position="150"/>
    </location>
</feature>
<evidence type="ECO:0000256" key="1">
    <source>
        <dbReference type="SAM" id="MobiDB-lite"/>
    </source>
</evidence>
<proteinExistence type="predicted"/>
<accession>A0A162CT96</accession>
<protein>
    <submittedName>
        <fullName evidence="3">Propionyl-coa carboxylase-like protein</fullName>
    </submittedName>
</protein>
<feature type="non-terminal residue" evidence="3">
    <location>
        <position position="1"/>
    </location>
</feature>
<keyword evidence="4" id="KW-1185">Reference proteome</keyword>
<reference evidence="3 4" key="1">
    <citation type="submission" date="2016-03" db="EMBL/GenBank/DDBJ databases">
        <title>EvidentialGene: Evidence-directed Construction of Genes on Genomes.</title>
        <authorList>
            <person name="Gilbert D.G."/>
            <person name="Choi J.-H."/>
            <person name="Mockaitis K."/>
            <person name="Colbourne J."/>
            <person name="Pfrender M."/>
        </authorList>
    </citation>
    <scope>NUCLEOTIDE SEQUENCE [LARGE SCALE GENOMIC DNA]</scope>
    <source>
        <strain evidence="3 4">Xinb3</strain>
        <tissue evidence="3">Complete organism</tissue>
    </source>
</reference>
<evidence type="ECO:0000256" key="2">
    <source>
        <dbReference type="SAM" id="SignalP"/>
    </source>
</evidence>
<evidence type="ECO:0000313" key="3">
    <source>
        <dbReference type="EMBL" id="KZR98863.1"/>
    </source>
</evidence>
<dbReference type="Gene3D" id="3.40.50.1820">
    <property type="entry name" value="alpha/beta hydrolase"/>
    <property type="match status" value="1"/>
</dbReference>
<evidence type="ECO:0000313" key="4">
    <source>
        <dbReference type="Proteomes" id="UP000076858"/>
    </source>
</evidence>
<comment type="caution">
    <text evidence="3">The sequence shown here is derived from an EMBL/GenBank/DDBJ whole genome shotgun (WGS) entry which is preliminary data.</text>
</comment>
<feature type="non-terminal residue" evidence="3">
    <location>
        <position position="150"/>
    </location>
</feature>
<feature type="signal peptide" evidence="2">
    <location>
        <begin position="1"/>
        <end position="29"/>
    </location>
</feature>
<dbReference type="AlphaFoldDB" id="A0A162CT96"/>
<feature type="region of interest" description="Disordered" evidence="1">
    <location>
        <begin position="131"/>
        <end position="150"/>
    </location>
</feature>
<dbReference type="Proteomes" id="UP000076858">
    <property type="component" value="Unassembled WGS sequence"/>
</dbReference>